<evidence type="ECO:0000313" key="3">
    <source>
        <dbReference type="EMBL" id="NHN26721.1"/>
    </source>
</evidence>
<dbReference type="EMBL" id="VEVQ02000009">
    <property type="protein sequence ID" value="NHN26721.1"/>
    <property type="molecule type" value="Genomic_DNA"/>
</dbReference>
<gene>
    <name evidence="3" type="ORF">FIA58_013630</name>
</gene>
<reference evidence="3 4" key="2">
    <citation type="submission" date="2019-05" db="EMBL/GenBank/DDBJ databases">
        <authorList>
            <person name="Lianzixin W."/>
        </authorList>
    </citation>
    <scope>NUCLEOTIDE SEQUENCE [LARGE SCALE GENOMIC DNA]</scope>
    <source>
        <strain evidence="3 4">EC11</strain>
    </source>
</reference>
<reference evidence="4" key="1">
    <citation type="submission" date="2019-05" db="EMBL/GenBank/DDBJ databases">
        <title>Flavobacterium profundi sp. nov., isolated from a deep-sea seamount.</title>
        <authorList>
            <person name="Zhang D.-C."/>
        </authorList>
    </citation>
    <scope>NUCLEOTIDE SEQUENCE [LARGE SCALE GENOMIC DNA]</scope>
    <source>
        <strain evidence="4">EC11</strain>
    </source>
</reference>
<dbReference type="PANTHER" id="PTHR31157">
    <property type="entry name" value="SCP DOMAIN-CONTAINING PROTEIN"/>
    <property type="match status" value="1"/>
</dbReference>
<evidence type="ECO:0000259" key="2">
    <source>
        <dbReference type="Pfam" id="PF00188"/>
    </source>
</evidence>
<accession>A0ABX0IT45</accession>
<proteinExistence type="predicted"/>
<dbReference type="Gene3D" id="3.40.33.10">
    <property type="entry name" value="CAP"/>
    <property type="match status" value="1"/>
</dbReference>
<keyword evidence="1" id="KW-0732">Signal</keyword>
<name>A0ABX0IT45_9FLAO</name>
<reference evidence="3 4" key="3">
    <citation type="submission" date="2020-02" db="EMBL/GenBank/DDBJ databases">
        <title>Flavobacterium profundi sp. nov., isolated from a deep-sea seamount.</title>
        <authorList>
            <person name="Zhang D.-C."/>
        </authorList>
    </citation>
    <scope>NUCLEOTIDE SEQUENCE [LARGE SCALE GENOMIC DNA]</scope>
    <source>
        <strain evidence="3 4">EC11</strain>
    </source>
</reference>
<dbReference type="SUPFAM" id="SSF55797">
    <property type="entry name" value="PR-1-like"/>
    <property type="match status" value="1"/>
</dbReference>
<sequence length="164" mass="18416">MNKKIVILFALLLTITLLTACSSNTENLDSNEIETSKNYSHSPSELELLDMVNAYRVENGLNALEIIEHISFKGGEHNDYMIATQQVNHDGFSQRKSNFEIVLGAVKVGENVAYGYATTQAAMNAWINSQEHKAVILGDYTHFGISVKTDSNNKKYYTNMYIKK</sequence>
<protein>
    <submittedName>
        <fullName evidence="3">CAP domain-containing protein</fullName>
    </submittedName>
</protein>
<dbReference type="CDD" id="cd05379">
    <property type="entry name" value="CAP_bacterial"/>
    <property type="match status" value="1"/>
</dbReference>
<evidence type="ECO:0000256" key="1">
    <source>
        <dbReference type="SAM" id="SignalP"/>
    </source>
</evidence>
<dbReference type="PANTHER" id="PTHR31157:SF1">
    <property type="entry name" value="SCP DOMAIN-CONTAINING PROTEIN"/>
    <property type="match status" value="1"/>
</dbReference>
<feature type="domain" description="SCP" evidence="2">
    <location>
        <begin position="49"/>
        <end position="158"/>
    </location>
</feature>
<evidence type="ECO:0000313" key="4">
    <source>
        <dbReference type="Proteomes" id="UP000817854"/>
    </source>
</evidence>
<dbReference type="Pfam" id="PF00188">
    <property type="entry name" value="CAP"/>
    <property type="match status" value="1"/>
</dbReference>
<dbReference type="Proteomes" id="UP000817854">
    <property type="component" value="Unassembled WGS sequence"/>
</dbReference>
<dbReference type="InterPro" id="IPR014044">
    <property type="entry name" value="CAP_dom"/>
</dbReference>
<feature type="signal peptide" evidence="1">
    <location>
        <begin position="1"/>
        <end position="20"/>
    </location>
</feature>
<comment type="caution">
    <text evidence="3">The sequence shown here is derived from an EMBL/GenBank/DDBJ whole genome shotgun (WGS) entry which is preliminary data.</text>
</comment>
<organism evidence="3 4">
    <name type="scientific">Flavobacterium jejuense</name>
    <dbReference type="NCBI Taxonomy" id="1544455"/>
    <lineage>
        <taxon>Bacteria</taxon>
        <taxon>Pseudomonadati</taxon>
        <taxon>Bacteroidota</taxon>
        <taxon>Flavobacteriia</taxon>
        <taxon>Flavobacteriales</taxon>
        <taxon>Flavobacteriaceae</taxon>
        <taxon>Flavobacterium</taxon>
    </lineage>
</organism>
<feature type="chain" id="PRO_5047229246" evidence="1">
    <location>
        <begin position="21"/>
        <end position="164"/>
    </location>
</feature>
<keyword evidence="4" id="KW-1185">Reference proteome</keyword>
<dbReference type="PROSITE" id="PS51257">
    <property type="entry name" value="PROKAR_LIPOPROTEIN"/>
    <property type="match status" value="1"/>
</dbReference>
<dbReference type="RefSeq" id="WP_140963042.1">
    <property type="nucleotide sequence ID" value="NZ_VEVQ02000009.1"/>
</dbReference>
<dbReference type="InterPro" id="IPR035940">
    <property type="entry name" value="CAP_sf"/>
</dbReference>